<evidence type="ECO:0000313" key="10">
    <source>
        <dbReference type="EMBL" id="CAB9499731.1"/>
    </source>
</evidence>
<dbReference type="SMART" id="SM00044">
    <property type="entry name" value="CYCc"/>
    <property type="match status" value="1"/>
</dbReference>
<proteinExistence type="predicted"/>
<organism evidence="10 11">
    <name type="scientific">Seminavis robusta</name>
    <dbReference type="NCBI Taxonomy" id="568900"/>
    <lineage>
        <taxon>Eukaryota</taxon>
        <taxon>Sar</taxon>
        <taxon>Stramenopiles</taxon>
        <taxon>Ochrophyta</taxon>
        <taxon>Bacillariophyta</taxon>
        <taxon>Bacillariophyceae</taxon>
        <taxon>Bacillariophycidae</taxon>
        <taxon>Naviculales</taxon>
        <taxon>Naviculaceae</taxon>
        <taxon>Seminavis</taxon>
    </lineage>
</organism>
<dbReference type="PROSITE" id="PS50125">
    <property type="entry name" value="GUANYLATE_CYCLASE_2"/>
    <property type="match status" value="1"/>
</dbReference>
<dbReference type="GO" id="GO:0005886">
    <property type="term" value="C:plasma membrane"/>
    <property type="evidence" value="ECO:0007669"/>
    <property type="project" value="TreeGrafter"/>
</dbReference>
<evidence type="ECO:0000259" key="9">
    <source>
        <dbReference type="PROSITE" id="PS50125"/>
    </source>
</evidence>
<protein>
    <submittedName>
        <fullName evidence="10">Receptor-type guanylate cyclase gcy</fullName>
    </submittedName>
</protein>
<feature type="compositionally biased region" description="Polar residues" evidence="7">
    <location>
        <begin position="40"/>
        <end position="55"/>
    </location>
</feature>
<keyword evidence="5 8" id="KW-0472">Membrane</keyword>
<feature type="region of interest" description="Disordered" evidence="7">
    <location>
        <begin position="40"/>
        <end position="65"/>
    </location>
</feature>
<comment type="caution">
    <text evidence="10">The sequence shown here is derived from an EMBL/GenBank/DDBJ whole genome shotgun (WGS) entry which is preliminary data.</text>
</comment>
<sequence length="759" mass="83872">MASGAASGQMNAANCLSTITVPAAKHCGTQLAPNIVEQNPQEVPSAGNNDDNVSCTGHDHDEDPYTSESIRHIMTKKENDRIKMFRLMVLGMLIMTAVVTIVAKVFLGQQENRNFETAYGQFARTLADAALEQQQSLRASCRSLANEITAYAQQTNQSWPYVDLPLFESYAKGFFDHSKAEFIGVQNLVKPNETDDFINWTTAHYKDWASEAHTLRYGNTDLLNTDPTRYNQYISQKGPNKTYPPDQDRPYYAVRIMQSPPMRAYGPTLNLNIATIPGIQAIHNALLELKYETLVTRIKPFNAVPAEEHQNFHTDSEADNPHSFMFTPIWREVQNPNSGIVGTLSSSVAWDASMQDLLPETVTGILCVVRNDCGQEFTYTVSGKEAFYLGPEDRHDPKFDALAVPVELGWHTHPNFTTTPGHCQYTMIIYPTDEFKDGYTTALPATFAIVVACTFSLVAIVFFIYDYFVQRRNLELAQDVARSDKLVSSLFPGEIKDKLLAQQDVGDIKGRKGAVPGLPGSGGLMNQPDLTSTQLAKAYPHTTVFFGDLAGFTAWSSTRKPDQVFELLETLYSAFDAISKKRRIFKIETIGDCYVAVCGLPNPQTDHASRMVRFADECMSQMNILTTELSVTLGADTSNLQLRVGLHSGSVTGGVLRGDKSRFQLYGDTVNTAARMETNGVPGRIHVSQVTADEILSLGKKNWLTPREDKIVAKGKGEMDTYFVAILANPASSTVFSQTDTESLDDTDVNPLDVSALSV</sequence>
<keyword evidence="10" id="KW-0675">Receptor</keyword>
<evidence type="ECO:0000256" key="2">
    <source>
        <dbReference type="ARBA" id="ARBA00022692"/>
    </source>
</evidence>
<dbReference type="SUPFAM" id="SSF55073">
    <property type="entry name" value="Nucleotide cyclase"/>
    <property type="match status" value="1"/>
</dbReference>
<dbReference type="GO" id="GO:0004016">
    <property type="term" value="F:adenylate cyclase activity"/>
    <property type="evidence" value="ECO:0007669"/>
    <property type="project" value="TreeGrafter"/>
</dbReference>
<evidence type="ECO:0000256" key="1">
    <source>
        <dbReference type="ARBA" id="ARBA00004370"/>
    </source>
</evidence>
<dbReference type="Pfam" id="PF00211">
    <property type="entry name" value="Guanylate_cyc"/>
    <property type="match status" value="1"/>
</dbReference>
<reference evidence="10" key="1">
    <citation type="submission" date="2020-06" db="EMBL/GenBank/DDBJ databases">
        <authorList>
            <consortium name="Plant Systems Biology data submission"/>
        </authorList>
    </citation>
    <scope>NUCLEOTIDE SEQUENCE</scope>
    <source>
        <strain evidence="10">D6</strain>
    </source>
</reference>
<keyword evidence="11" id="KW-1185">Reference proteome</keyword>
<evidence type="ECO:0000256" key="4">
    <source>
        <dbReference type="ARBA" id="ARBA00022989"/>
    </source>
</evidence>
<dbReference type="Gene3D" id="3.30.70.1230">
    <property type="entry name" value="Nucleotide cyclase"/>
    <property type="match status" value="1"/>
</dbReference>
<evidence type="ECO:0000256" key="7">
    <source>
        <dbReference type="SAM" id="MobiDB-lite"/>
    </source>
</evidence>
<keyword evidence="4 8" id="KW-1133">Transmembrane helix</keyword>
<gene>
    <name evidence="10" type="ORF">SEMRO_67_G037780.1</name>
</gene>
<evidence type="ECO:0000256" key="3">
    <source>
        <dbReference type="ARBA" id="ARBA00022741"/>
    </source>
</evidence>
<dbReference type="GO" id="GO:0000166">
    <property type="term" value="F:nucleotide binding"/>
    <property type="evidence" value="ECO:0007669"/>
    <property type="project" value="UniProtKB-KW"/>
</dbReference>
<accession>A0A9N8DD20</accession>
<dbReference type="OrthoDB" id="2107370at2759"/>
<dbReference type="GO" id="GO:0001653">
    <property type="term" value="F:peptide receptor activity"/>
    <property type="evidence" value="ECO:0007669"/>
    <property type="project" value="TreeGrafter"/>
</dbReference>
<keyword evidence="3" id="KW-0547">Nucleotide-binding</keyword>
<dbReference type="GO" id="GO:0004383">
    <property type="term" value="F:guanylate cyclase activity"/>
    <property type="evidence" value="ECO:0007669"/>
    <property type="project" value="TreeGrafter"/>
</dbReference>
<feature type="transmembrane region" description="Helical" evidence="8">
    <location>
        <begin position="442"/>
        <end position="465"/>
    </location>
</feature>
<dbReference type="InterPro" id="IPR001054">
    <property type="entry name" value="A/G_cyclase"/>
</dbReference>
<feature type="domain" description="Guanylate cyclase" evidence="9">
    <location>
        <begin position="543"/>
        <end position="677"/>
    </location>
</feature>
<dbReference type="GO" id="GO:0035556">
    <property type="term" value="P:intracellular signal transduction"/>
    <property type="evidence" value="ECO:0007669"/>
    <property type="project" value="InterPro"/>
</dbReference>
<dbReference type="CDD" id="cd07302">
    <property type="entry name" value="CHD"/>
    <property type="match status" value="1"/>
</dbReference>
<feature type="transmembrane region" description="Helical" evidence="8">
    <location>
        <begin position="84"/>
        <end position="107"/>
    </location>
</feature>
<evidence type="ECO:0000256" key="8">
    <source>
        <dbReference type="SAM" id="Phobius"/>
    </source>
</evidence>
<evidence type="ECO:0000313" key="11">
    <source>
        <dbReference type="Proteomes" id="UP001153069"/>
    </source>
</evidence>
<keyword evidence="2 8" id="KW-0812">Transmembrane</keyword>
<comment type="subcellular location">
    <subcellularLocation>
        <location evidence="1">Membrane</location>
    </subcellularLocation>
</comment>
<dbReference type="PANTHER" id="PTHR11920:SF335">
    <property type="entry name" value="GUANYLATE CYCLASE"/>
    <property type="match status" value="1"/>
</dbReference>
<evidence type="ECO:0000256" key="5">
    <source>
        <dbReference type="ARBA" id="ARBA00023136"/>
    </source>
</evidence>
<dbReference type="Proteomes" id="UP001153069">
    <property type="component" value="Unassembled WGS sequence"/>
</dbReference>
<evidence type="ECO:0000256" key="6">
    <source>
        <dbReference type="ARBA" id="ARBA00023239"/>
    </source>
</evidence>
<dbReference type="GO" id="GO:0007168">
    <property type="term" value="P:receptor guanylyl cyclase signaling pathway"/>
    <property type="evidence" value="ECO:0007669"/>
    <property type="project" value="TreeGrafter"/>
</dbReference>
<keyword evidence="6" id="KW-0456">Lyase</keyword>
<dbReference type="InterPro" id="IPR029787">
    <property type="entry name" value="Nucleotide_cyclase"/>
</dbReference>
<dbReference type="InterPro" id="IPR050401">
    <property type="entry name" value="Cyclic_nucleotide_synthase"/>
</dbReference>
<dbReference type="EMBL" id="CAICTM010000066">
    <property type="protein sequence ID" value="CAB9499731.1"/>
    <property type="molecule type" value="Genomic_DNA"/>
</dbReference>
<dbReference type="PANTHER" id="PTHR11920">
    <property type="entry name" value="GUANYLYL CYCLASE"/>
    <property type="match status" value="1"/>
</dbReference>
<name>A0A9N8DD20_9STRA</name>
<dbReference type="AlphaFoldDB" id="A0A9N8DD20"/>